<dbReference type="InterPro" id="IPR036047">
    <property type="entry name" value="F-box-like_dom_sf"/>
</dbReference>
<dbReference type="PANTHER" id="PTHR32133">
    <property type="entry name" value="OS07G0120400 PROTEIN"/>
    <property type="match status" value="1"/>
</dbReference>
<organism evidence="3 4">
    <name type="scientific">Urochloa decumbens</name>
    <dbReference type="NCBI Taxonomy" id="240449"/>
    <lineage>
        <taxon>Eukaryota</taxon>
        <taxon>Viridiplantae</taxon>
        <taxon>Streptophyta</taxon>
        <taxon>Embryophyta</taxon>
        <taxon>Tracheophyta</taxon>
        <taxon>Spermatophyta</taxon>
        <taxon>Magnoliopsida</taxon>
        <taxon>Liliopsida</taxon>
        <taxon>Poales</taxon>
        <taxon>Poaceae</taxon>
        <taxon>PACMAD clade</taxon>
        <taxon>Panicoideae</taxon>
        <taxon>Panicodae</taxon>
        <taxon>Paniceae</taxon>
        <taxon>Melinidinae</taxon>
        <taxon>Urochloa</taxon>
    </lineage>
</organism>
<feature type="domain" description="F-box protein AT5G49610-like beta-propeller" evidence="2">
    <location>
        <begin position="99"/>
        <end position="356"/>
    </location>
</feature>
<dbReference type="SUPFAM" id="SSF50965">
    <property type="entry name" value="Galactose oxidase, central domain"/>
    <property type="match status" value="1"/>
</dbReference>
<protein>
    <recommendedName>
        <fullName evidence="5">F-box domain-containing protein</fullName>
    </recommendedName>
</protein>
<dbReference type="InterPro" id="IPR001810">
    <property type="entry name" value="F-box_dom"/>
</dbReference>
<evidence type="ECO:0000313" key="4">
    <source>
        <dbReference type="Proteomes" id="UP001497457"/>
    </source>
</evidence>
<dbReference type="Gene3D" id="1.20.1280.50">
    <property type="match status" value="1"/>
</dbReference>
<reference evidence="3 4" key="1">
    <citation type="submission" date="2024-10" db="EMBL/GenBank/DDBJ databases">
        <authorList>
            <person name="Ryan C."/>
        </authorList>
    </citation>
    <scope>NUCLEOTIDE SEQUENCE [LARGE SCALE GENOMIC DNA]</scope>
</reference>
<proteinExistence type="predicted"/>
<dbReference type="EMBL" id="CAXIPR030001002">
    <property type="protein sequence ID" value="CAM0147665.1"/>
    <property type="molecule type" value="Genomic_DNA"/>
</dbReference>
<gene>
    <name evidence="3" type="ORF">URODEC1_LOCUS121069</name>
</gene>
<sequence length="370" mass="40803">MAPPPPELIPDAVEEILLRVPPEEAVHLLRASFVCKRWRRILTNQAFLRRYREFHGTPPLLGFIGNSSLEGRYAPCFVPTTAVSPFPQLSRHCRGSWALDCRHGRVLLYMSAMEKDLLVWDPVTGDRRRLRVPISSHTVGFSAAVLCAAAGCDHLDCHGGPFFVVVVWNEEDRDPTRASAYSSETGAWSAATSVANAHRSRILTKRGALVGNVMCFTLSVGSIVVYDLDDHRLSLIGWPHMPNARCVDAQPMTMEDGSLGLAAVDASRLCVWSRNVDANGAATWVQRRVIGIETMLPIGDPNSLVDVIGFAEGAGIIFVKRDVSTFTIELKSGMVRKISDDVKFYTIVPFMSFYTPDRANGRLPLPGEIN</sequence>
<evidence type="ECO:0000313" key="3">
    <source>
        <dbReference type="EMBL" id="CAM0147665.1"/>
    </source>
</evidence>
<keyword evidence="4" id="KW-1185">Reference proteome</keyword>
<dbReference type="SUPFAM" id="SSF81383">
    <property type="entry name" value="F-box domain"/>
    <property type="match status" value="1"/>
</dbReference>
<dbReference type="Pfam" id="PF00646">
    <property type="entry name" value="F-box"/>
    <property type="match status" value="1"/>
</dbReference>
<dbReference type="Pfam" id="PF23635">
    <property type="entry name" value="Beta-prop_AT5G49610-like"/>
    <property type="match status" value="1"/>
</dbReference>
<name>A0ABC9GZ38_9POAL</name>
<comment type="caution">
    <text evidence="3">The sequence shown here is derived from an EMBL/GenBank/DDBJ whole genome shotgun (WGS) entry which is preliminary data.</text>
</comment>
<accession>A0ABC9GZ38</accession>
<evidence type="ECO:0000259" key="2">
    <source>
        <dbReference type="Pfam" id="PF23635"/>
    </source>
</evidence>
<evidence type="ECO:0000259" key="1">
    <source>
        <dbReference type="Pfam" id="PF00646"/>
    </source>
</evidence>
<dbReference type="InterPro" id="IPR011043">
    <property type="entry name" value="Gal_Oxase/kelch_b-propeller"/>
</dbReference>
<dbReference type="PANTHER" id="PTHR32133:SF408">
    <property type="entry name" value="OS07G0120400 PROTEIN"/>
    <property type="match status" value="1"/>
</dbReference>
<dbReference type="Proteomes" id="UP001497457">
    <property type="component" value="Unassembled WGS sequence"/>
</dbReference>
<feature type="domain" description="F-box" evidence="1">
    <location>
        <begin position="10"/>
        <end position="49"/>
    </location>
</feature>
<evidence type="ECO:0008006" key="5">
    <source>
        <dbReference type="Google" id="ProtNLM"/>
    </source>
</evidence>
<dbReference type="AlphaFoldDB" id="A0ABC9GZ38"/>
<dbReference type="InterPro" id="IPR056594">
    <property type="entry name" value="AT5G49610-like_b-prop"/>
</dbReference>